<comment type="caution">
    <text evidence="1">The sequence shown here is derived from an EMBL/GenBank/DDBJ whole genome shotgun (WGS) entry which is preliminary data.</text>
</comment>
<proteinExistence type="predicted"/>
<gene>
    <name evidence="1" type="ORF">GCM10023183_37040</name>
</gene>
<protein>
    <recommendedName>
        <fullName evidence="3">YD repeat-containing protein</fullName>
    </recommendedName>
</protein>
<keyword evidence="2" id="KW-1185">Reference proteome</keyword>
<organism evidence="1 2">
    <name type="scientific">Nibribacter koreensis</name>
    <dbReference type="NCBI Taxonomy" id="1084519"/>
    <lineage>
        <taxon>Bacteria</taxon>
        <taxon>Pseudomonadati</taxon>
        <taxon>Bacteroidota</taxon>
        <taxon>Cytophagia</taxon>
        <taxon>Cytophagales</taxon>
        <taxon>Hymenobacteraceae</taxon>
        <taxon>Nibribacter</taxon>
    </lineage>
</organism>
<reference evidence="2" key="1">
    <citation type="journal article" date="2019" name="Int. J. Syst. Evol. Microbiol.">
        <title>The Global Catalogue of Microorganisms (GCM) 10K type strain sequencing project: providing services to taxonomists for standard genome sequencing and annotation.</title>
        <authorList>
            <consortium name="The Broad Institute Genomics Platform"/>
            <consortium name="The Broad Institute Genome Sequencing Center for Infectious Disease"/>
            <person name="Wu L."/>
            <person name="Ma J."/>
        </authorList>
    </citation>
    <scope>NUCLEOTIDE SEQUENCE [LARGE SCALE GENOMIC DNA]</scope>
    <source>
        <strain evidence="2">JCM 17917</strain>
    </source>
</reference>
<evidence type="ECO:0000313" key="2">
    <source>
        <dbReference type="Proteomes" id="UP001501844"/>
    </source>
</evidence>
<dbReference type="Gene3D" id="2.180.10.10">
    <property type="entry name" value="RHS repeat-associated core"/>
    <property type="match status" value="1"/>
</dbReference>
<dbReference type="Proteomes" id="UP001501844">
    <property type="component" value="Unassembled WGS sequence"/>
</dbReference>
<evidence type="ECO:0008006" key="3">
    <source>
        <dbReference type="Google" id="ProtNLM"/>
    </source>
</evidence>
<evidence type="ECO:0000313" key="1">
    <source>
        <dbReference type="EMBL" id="GAA4315996.1"/>
    </source>
</evidence>
<sequence>MLASSCSDDDEDTDNGGLKDCVPTLVTTTEGGATNKTTIGYNGERQISSVMIEGDGALTGTVAYSNGKPSKFTVTESELGPGSIEYTYNSGGQLTQMNLTSSLFGSSPVIRYTLEYNGSGQVSKIITSQANPFTGSGLQQTEYSTFTYDSKGNIQKESVYTGTGAGELDYTIDYTYDNNVNPANALEKLIRGVSSPNNILTAITKGADGTVFQDESYSNVYKYNSDNYPTEFTQTMQSGTVSNSKVTYDCK</sequence>
<dbReference type="EMBL" id="BAABGX010000003">
    <property type="protein sequence ID" value="GAA4315996.1"/>
    <property type="molecule type" value="Genomic_DNA"/>
</dbReference>
<accession>A0ABP8G2G0</accession>
<name>A0ABP8G2G0_9BACT</name>